<evidence type="ECO:0000313" key="5">
    <source>
        <dbReference type="Proteomes" id="UP001293254"/>
    </source>
</evidence>
<name>A0AAE1Y0Q5_9LAMI</name>
<feature type="compositionally biased region" description="Basic and acidic residues" evidence="1">
    <location>
        <begin position="452"/>
        <end position="480"/>
    </location>
</feature>
<feature type="domain" description="Transposase-associated" evidence="3">
    <location>
        <begin position="11"/>
        <end position="77"/>
    </location>
</feature>
<dbReference type="PANTHER" id="PTHR48258">
    <property type="entry name" value="DUF4218 DOMAIN-CONTAINING PROTEIN-RELATED"/>
    <property type="match status" value="1"/>
</dbReference>
<accession>A0AAE1Y0Q5</accession>
<feature type="region of interest" description="Disordered" evidence="1">
    <location>
        <begin position="452"/>
        <end position="510"/>
    </location>
</feature>
<evidence type="ECO:0000313" key="4">
    <source>
        <dbReference type="EMBL" id="KAK4421560.1"/>
    </source>
</evidence>
<comment type="caution">
    <text evidence="4">The sequence shown here is derived from an EMBL/GenBank/DDBJ whole genome shotgun (WGS) entry which is preliminary data.</text>
</comment>
<protein>
    <recommendedName>
        <fullName evidence="6">Transposase-associated domain-containing protein</fullName>
    </recommendedName>
</protein>
<dbReference type="AlphaFoldDB" id="A0AAE1Y0Q5"/>
<gene>
    <name evidence="4" type="ORF">Salat_2106600</name>
</gene>
<reference evidence="4" key="2">
    <citation type="journal article" date="2024" name="Plant">
        <title>Genomic evolution and insights into agronomic trait innovations of Sesamum species.</title>
        <authorList>
            <person name="Miao H."/>
            <person name="Wang L."/>
            <person name="Qu L."/>
            <person name="Liu H."/>
            <person name="Sun Y."/>
            <person name="Le M."/>
            <person name="Wang Q."/>
            <person name="Wei S."/>
            <person name="Zheng Y."/>
            <person name="Lin W."/>
            <person name="Duan Y."/>
            <person name="Cao H."/>
            <person name="Xiong S."/>
            <person name="Wang X."/>
            <person name="Wei L."/>
            <person name="Li C."/>
            <person name="Ma Q."/>
            <person name="Ju M."/>
            <person name="Zhao R."/>
            <person name="Li G."/>
            <person name="Mu C."/>
            <person name="Tian Q."/>
            <person name="Mei H."/>
            <person name="Zhang T."/>
            <person name="Gao T."/>
            <person name="Zhang H."/>
        </authorList>
    </citation>
    <scope>NUCLEOTIDE SEQUENCE</scope>
    <source>
        <strain evidence="4">3651</strain>
    </source>
</reference>
<dbReference type="Pfam" id="PF13963">
    <property type="entry name" value="Transpos_assoc"/>
    <property type="match status" value="1"/>
</dbReference>
<organism evidence="4 5">
    <name type="scientific">Sesamum alatum</name>
    <dbReference type="NCBI Taxonomy" id="300844"/>
    <lineage>
        <taxon>Eukaryota</taxon>
        <taxon>Viridiplantae</taxon>
        <taxon>Streptophyta</taxon>
        <taxon>Embryophyta</taxon>
        <taxon>Tracheophyta</taxon>
        <taxon>Spermatophyta</taxon>
        <taxon>Magnoliopsida</taxon>
        <taxon>eudicotyledons</taxon>
        <taxon>Gunneridae</taxon>
        <taxon>Pentapetalae</taxon>
        <taxon>asterids</taxon>
        <taxon>lamiids</taxon>
        <taxon>Lamiales</taxon>
        <taxon>Pedaliaceae</taxon>
        <taxon>Sesamum</taxon>
    </lineage>
</organism>
<feature type="compositionally biased region" description="Polar residues" evidence="1">
    <location>
        <begin position="82"/>
        <end position="97"/>
    </location>
</feature>
<dbReference type="EMBL" id="JACGWO010000008">
    <property type="protein sequence ID" value="KAK4421560.1"/>
    <property type="molecule type" value="Genomic_DNA"/>
</dbReference>
<dbReference type="InterPro" id="IPR025312">
    <property type="entry name" value="DUF4216"/>
</dbReference>
<dbReference type="Proteomes" id="UP001293254">
    <property type="component" value="Unassembled WGS sequence"/>
</dbReference>
<evidence type="ECO:0000259" key="2">
    <source>
        <dbReference type="Pfam" id="PF13952"/>
    </source>
</evidence>
<feature type="compositionally biased region" description="Acidic residues" evidence="1">
    <location>
        <begin position="481"/>
        <end position="510"/>
    </location>
</feature>
<evidence type="ECO:0000259" key="3">
    <source>
        <dbReference type="Pfam" id="PF13963"/>
    </source>
</evidence>
<sequence>MNCVGPGGYGITDEFRMGVKEFIELCQQYPQYMDGENIRCPCCDCKSLKFLPPDRVSYHLISRGFERGYVNWVRQGEPHWGETSTHAQSRGETSTHAQSRDEHEPVVFEPLITNEPYDSLRDMVTDVVGPEFNWDTRDQPEAPNPTVQKFFKLKDAANSPLWPGCESHPELSALSELLNIKSESNLSERHFNRFLKAFGQMLPKGHRRYDAEKHAQLPDLTPKALGVMRDKEFASWFFNYVDNPTNRVSNNVIRLFSRGFSTIVKCWNGYFVNGYRFHTLDYGETKSTMNSGVYISGSYYDDASLDCYGELIEIIELSFLGPVDSTVVMFKCRWFDVGKRGMKFHPRYKIVDINYNRSMAEDNPFVLASQCHQVWYTPYPWRKKASDRVWRAIFKVKARSTYEMSNTLVHREQAPLEEFYQETSTSAPTHVILDNELDDVAILIDAHRQEEEVNHDELQSLERKIEHGVEFDESKEVPEQERDEEEDESEEGDESKDEDDTTSDDSANED</sequence>
<dbReference type="InterPro" id="IPR029480">
    <property type="entry name" value="Transpos_assoc"/>
</dbReference>
<feature type="domain" description="DUF4216" evidence="2">
    <location>
        <begin position="316"/>
        <end position="383"/>
    </location>
</feature>
<evidence type="ECO:0008006" key="6">
    <source>
        <dbReference type="Google" id="ProtNLM"/>
    </source>
</evidence>
<feature type="region of interest" description="Disordered" evidence="1">
    <location>
        <begin position="80"/>
        <end position="103"/>
    </location>
</feature>
<keyword evidence="5" id="KW-1185">Reference proteome</keyword>
<dbReference type="Pfam" id="PF13952">
    <property type="entry name" value="DUF4216"/>
    <property type="match status" value="1"/>
</dbReference>
<evidence type="ECO:0000256" key="1">
    <source>
        <dbReference type="SAM" id="MobiDB-lite"/>
    </source>
</evidence>
<reference evidence="4" key="1">
    <citation type="submission" date="2020-06" db="EMBL/GenBank/DDBJ databases">
        <authorList>
            <person name="Li T."/>
            <person name="Hu X."/>
            <person name="Zhang T."/>
            <person name="Song X."/>
            <person name="Zhang H."/>
            <person name="Dai N."/>
            <person name="Sheng W."/>
            <person name="Hou X."/>
            <person name="Wei L."/>
        </authorList>
    </citation>
    <scope>NUCLEOTIDE SEQUENCE</scope>
    <source>
        <strain evidence="4">3651</strain>
        <tissue evidence="4">Leaf</tissue>
    </source>
</reference>
<dbReference type="PANTHER" id="PTHR48258:SF3">
    <property type="entry name" value="FK506-BINDING PROTEIN 4-LIKE ISOFORM X1"/>
    <property type="match status" value="1"/>
</dbReference>
<proteinExistence type="predicted"/>